<sequence length="283" mass="33434">MKISIITPSYNQGKYIEETIKSVNIQNYKDIEHIVVDGKSSDNTIEILERYEKNIKYVSEKDTGQANAVNKGIKMASGDIIGWLNSDDLYMPNTISKVMEYFKKNPKCDILYANAHFVDVNGTIIGKYPTERFDYKRLADRCYICQPSVFFRKKAIEDIGYLDESLHLCLDYELWMRIGKKYRFYYIDDYLSCSRMYQENKTLSRSDEMYEEAHSILKKYYGYVPLSWVKAKIFNDNPSYNNTKIIYESLKCFIKNNYCRPDIIINDFVKALILQIQGKVRWR</sequence>
<dbReference type="InterPro" id="IPR029044">
    <property type="entry name" value="Nucleotide-diphossugar_trans"/>
</dbReference>
<dbReference type="Pfam" id="PF00535">
    <property type="entry name" value="Glycos_transf_2"/>
    <property type="match status" value="1"/>
</dbReference>
<dbReference type="CDD" id="cd06433">
    <property type="entry name" value="GT_2_WfgS_like"/>
    <property type="match status" value="1"/>
</dbReference>
<dbReference type="AlphaFoldDB" id="A0A161X7S2"/>
<dbReference type="Proteomes" id="UP000076603">
    <property type="component" value="Unassembled WGS sequence"/>
</dbReference>
<dbReference type="SUPFAM" id="SSF53448">
    <property type="entry name" value="Nucleotide-diphospho-sugar transferases"/>
    <property type="match status" value="1"/>
</dbReference>
<protein>
    <submittedName>
        <fullName evidence="2">Chondroitin synthase</fullName>
    </submittedName>
</protein>
<name>A0A161X7S2_9CLOT</name>
<evidence type="ECO:0000313" key="3">
    <source>
        <dbReference type="Proteomes" id="UP000076603"/>
    </source>
</evidence>
<reference evidence="2 3" key="1">
    <citation type="submission" date="2016-04" db="EMBL/GenBank/DDBJ databases">
        <title>Genome sequence of Clostridium magnum DSM 2767.</title>
        <authorList>
            <person name="Poehlein A."/>
            <person name="Uhlig R."/>
            <person name="Fischer R."/>
            <person name="Bahl H."/>
            <person name="Daniel R."/>
        </authorList>
    </citation>
    <scope>NUCLEOTIDE SEQUENCE [LARGE SCALE GENOMIC DNA]</scope>
    <source>
        <strain evidence="2 3">DSM 2767</strain>
    </source>
</reference>
<comment type="caution">
    <text evidence="2">The sequence shown here is derived from an EMBL/GenBank/DDBJ whole genome shotgun (WGS) entry which is preliminary data.</text>
</comment>
<dbReference type="OrthoDB" id="396512at2"/>
<dbReference type="STRING" id="1121326.CLMAG_46900"/>
<feature type="domain" description="Glycosyltransferase 2-like" evidence="1">
    <location>
        <begin position="4"/>
        <end position="159"/>
    </location>
</feature>
<dbReference type="RefSeq" id="WP_066627748.1">
    <property type="nucleotide sequence ID" value="NZ_FQXL01000006.1"/>
</dbReference>
<evidence type="ECO:0000313" key="2">
    <source>
        <dbReference type="EMBL" id="KZL90196.1"/>
    </source>
</evidence>
<dbReference type="PATRIC" id="fig|1121326.3.peg.4749"/>
<organism evidence="2 3">
    <name type="scientific">Clostridium magnum DSM 2767</name>
    <dbReference type="NCBI Taxonomy" id="1121326"/>
    <lineage>
        <taxon>Bacteria</taxon>
        <taxon>Bacillati</taxon>
        <taxon>Bacillota</taxon>
        <taxon>Clostridia</taxon>
        <taxon>Eubacteriales</taxon>
        <taxon>Clostridiaceae</taxon>
        <taxon>Clostridium</taxon>
    </lineage>
</organism>
<accession>A0A161X7S2</accession>
<proteinExistence type="predicted"/>
<dbReference type="InterPro" id="IPR001173">
    <property type="entry name" value="Glyco_trans_2-like"/>
</dbReference>
<dbReference type="PANTHER" id="PTHR22916">
    <property type="entry name" value="GLYCOSYLTRANSFERASE"/>
    <property type="match status" value="1"/>
</dbReference>
<dbReference type="PANTHER" id="PTHR22916:SF65">
    <property type="entry name" value="SLR1065 PROTEIN"/>
    <property type="match status" value="1"/>
</dbReference>
<keyword evidence="3" id="KW-1185">Reference proteome</keyword>
<dbReference type="EMBL" id="LWAE01000006">
    <property type="protein sequence ID" value="KZL90196.1"/>
    <property type="molecule type" value="Genomic_DNA"/>
</dbReference>
<evidence type="ECO:0000259" key="1">
    <source>
        <dbReference type="Pfam" id="PF00535"/>
    </source>
</evidence>
<dbReference type="Gene3D" id="3.90.550.10">
    <property type="entry name" value="Spore Coat Polysaccharide Biosynthesis Protein SpsA, Chain A"/>
    <property type="match status" value="1"/>
</dbReference>
<gene>
    <name evidence="2" type="primary">kfoC</name>
    <name evidence="2" type="ORF">CLMAG_46900</name>
</gene>